<dbReference type="GO" id="GO:0003677">
    <property type="term" value="F:DNA binding"/>
    <property type="evidence" value="ECO:0007669"/>
    <property type="project" value="UniProtKB-KW"/>
</dbReference>
<dbReference type="PROSITE" id="PS50110">
    <property type="entry name" value="RESPONSE_REGULATORY"/>
    <property type="match status" value="1"/>
</dbReference>
<dbReference type="GO" id="GO:0006355">
    <property type="term" value="P:regulation of DNA-templated transcription"/>
    <property type="evidence" value="ECO:0007669"/>
    <property type="project" value="InterPro"/>
</dbReference>
<dbReference type="SMART" id="SM00448">
    <property type="entry name" value="REC"/>
    <property type="match status" value="1"/>
</dbReference>
<evidence type="ECO:0000313" key="10">
    <source>
        <dbReference type="Proteomes" id="UP000199341"/>
    </source>
</evidence>
<accession>A0A1H0FQS5</accession>
<keyword evidence="10" id="KW-1185">Reference proteome</keyword>
<keyword evidence="3 9" id="KW-0238">DNA-binding</keyword>
<dbReference type="PROSITE" id="PS50043">
    <property type="entry name" value="HTH_LUXR_2"/>
    <property type="match status" value="1"/>
</dbReference>
<feature type="compositionally biased region" description="Gly residues" evidence="6">
    <location>
        <begin position="63"/>
        <end position="77"/>
    </location>
</feature>
<dbReference type="Pfam" id="PF00196">
    <property type="entry name" value="GerE"/>
    <property type="match status" value="1"/>
</dbReference>
<sequence length="334" mass="35505">MAHCGPLFPAPSWYVADKCRRDRSHWWLSIVEGQMNQQENINRLHRPLSSHQEVRQENSEGRSGNGSGNQPGNGTGNGTDHHAENGAENHAGNRSAHRFPDGSGGGGELPSGAREDAPHTRPLTVLLADAQPAIRHGVRSVLEGPGGIRVVGEAATAQEVLAEAARWRPDVLVLDPLMDEPAGTQLIARVLRLVPETGVLVFSSVDDDKAITSALHAGARGYIVKRASAEQILRSIQAVAAGDAIVDRSIAGRLSALIRPATGQYYYPFPQLTNRERDVLERIAAGKSNSAIARELALASKTVSNRVSAIFGKLGVADRAQAIVLAKDAGLGHG</sequence>
<dbReference type="STRING" id="310781.SAMN05216259_106392"/>
<gene>
    <name evidence="9" type="ORF">SAMN05216259_106392</name>
</gene>
<feature type="domain" description="Response regulatory" evidence="8">
    <location>
        <begin position="124"/>
        <end position="240"/>
    </location>
</feature>
<protein>
    <submittedName>
        <fullName evidence="9">DNA-binding response regulator, NarL/FixJ family, contains REC and HTH domains</fullName>
    </submittedName>
</protein>
<dbReference type="GO" id="GO:0000160">
    <property type="term" value="P:phosphorelay signal transduction system"/>
    <property type="evidence" value="ECO:0007669"/>
    <property type="project" value="InterPro"/>
</dbReference>
<name>A0A1H0FQS5_9ACTN</name>
<dbReference type="PANTHER" id="PTHR43214">
    <property type="entry name" value="TWO-COMPONENT RESPONSE REGULATOR"/>
    <property type="match status" value="1"/>
</dbReference>
<dbReference type="AlphaFoldDB" id="A0A1H0FQS5"/>
<reference evidence="9 10" key="1">
    <citation type="submission" date="2016-10" db="EMBL/GenBank/DDBJ databases">
        <authorList>
            <person name="de Groot N.N."/>
        </authorList>
    </citation>
    <scope>NUCLEOTIDE SEQUENCE [LARGE SCALE GENOMIC DNA]</scope>
    <source>
        <strain evidence="9 10">CGMCC 4.2022</strain>
    </source>
</reference>
<evidence type="ECO:0000259" key="7">
    <source>
        <dbReference type="PROSITE" id="PS50043"/>
    </source>
</evidence>
<dbReference type="InterPro" id="IPR001789">
    <property type="entry name" value="Sig_transdc_resp-reg_receiver"/>
</dbReference>
<keyword evidence="2" id="KW-0805">Transcription regulation</keyword>
<evidence type="ECO:0000259" key="8">
    <source>
        <dbReference type="PROSITE" id="PS50110"/>
    </source>
</evidence>
<proteinExistence type="predicted"/>
<dbReference type="CDD" id="cd06170">
    <property type="entry name" value="LuxR_C_like"/>
    <property type="match status" value="1"/>
</dbReference>
<organism evidence="9 10">
    <name type="scientific">Actinacidiphila guanduensis</name>
    <dbReference type="NCBI Taxonomy" id="310781"/>
    <lineage>
        <taxon>Bacteria</taxon>
        <taxon>Bacillati</taxon>
        <taxon>Actinomycetota</taxon>
        <taxon>Actinomycetes</taxon>
        <taxon>Kitasatosporales</taxon>
        <taxon>Streptomycetaceae</taxon>
        <taxon>Actinacidiphila</taxon>
    </lineage>
</organism>
<feature type="region of interest" description="Disordered" evidence="6">
    <location>
        <begin position="47"/>
        <end position="117"/>
    </location>
</feature>
<keyword evidence="1 5" id="KW-0597">Phosphoprotein</keyword>
<dbReference type="PRINTS" id="PR00038">
    <property type="entry name" value="HTHLUXR"/>
</dbReference>
<evidence type="ECO:0000256" key="3">
    <source>
        <dbReference type="ARBA" id="ARBA00023125"/>
    </source>
</evidence>
<dbReference type="Gene3D" id="3.40.50.2300">
    <property type="match status" value="1"/>
</dbReference>
<dbReference type="InterPro" id="IPR016032">
    <property type="entry name" value="Sig_transdc_resp-reg_C-effctor"/>
</dbReference>
<dbReference type="PANTHER" id="PTHR43214:SF24">
    <property type="entry name" value="TRANSCRIPTIONAL REGULATORY PROTEIN NARL-RELATED"/>
    <property type="match status" value="1"/>
</dbReference>
<feature type="modified residue" description="4-aspartylphosphate" evidence="5">
    <location>
        <position position="175"/>
    </location>
</feature>
<evidence type="ECO:0000313" key="9">
    <source>
        <dbReference type="EMBL" id="SDN96995.1"/>
    </source>
</evidence>
<dbReference type="Pfam" id="PF00072">
    <property type="entry name" value="Response_reg"/>
    <property type="match status" value="1"/>
</dbReference>
<dbReference type="PROSITE" id="PS00622">
    <property type="entry name" value="HTH_LUXR_1"/>
    <property type="match status" value="1"/>
</dbReference>
<dbReference type="EMBL" id="FNIE01000006">
    <property type="protein sequence ID" value="SDN96995.1"/>
    <property type="molecule type" value="Genomic_DNA"/>
</dbReference>
<dbReference type="InterPro" id="IPR058245">
    <property type="entry name" value="NreC/VraR/RcsB-like_REC"/>
</dbReference>
<dbReference type="Proteomes" id="UP000199341">
    <property type="component" value="Unassembled WGS sequence"/>
</dbReference>
<dbReference type="SUPFAM" id="SSF46894">
    <property type="entry name" value="C-terminal effector domain of the bipartite response regulators"/>
    <property type="match status" value="1"/>
</dbReference>
<dbReference type="SUPFAM" id="SSF52172">
    <property type="entry name" value="CheY-like"/>
    <property type="match status" value="1"/>
</dbReference>
<dbReference type="CDD" id="cd17535">
    <property type="entry name" value="REC_NarL-like"/>
    <property type="match status" value="1"/>
</dbReference>
<feature type="domain" description="HTH luxR-type" evidence="7">
    <location>
        <begin position="265"/>
        <end position="330"/>
    </location>
</feature>
<dbReference type="InterPro" id="IPR000792">
    <property type="entry name" value="Tscrpt_reg_LuxR_C"/>
</dbReference>
<evidence type="ECO:0000256" key="1">
    <source>
        <dbReference type="ARBA" id="ARBA00022553"/>
    </source>
</evidence>
<keyword evidence="4" id="KW-0804">Transcription</keyword>
<dbReference type="InterPro" id="IPR039420">
    <property type="entry name" value="WalR-like"/>
</dbReference>
<evidence type="ECO:0000256" key="6">
    <source>
        <dbReference type="SAM" id="MobiDB-lite"/>
    </source>
</evidence>
<dbReference type="SMART" id="SM00421">
    <property type="entry name" value="HTH_LUXR"/>
    <property type="match status" value="1"/>
</dbReference>
<evidence type="ECO:0000256" key="2">
    <source>
        <dbReference type="ARBA" id="ARBA00023015"/>
    </source>
</evidence>
<dbReference type="InterPro" id="IPR011006">
    <property type="entry name" value="CheY-like_superfamily"/>
</dbReference>
<evidence type="ECO:0000256" key="4">
    <source>
        <dbReference type="ARBA" id="ARBA00023163"/>
    </source>
</evidence>
<evidence type="ECO:0000256" key="5">
    <source>
        <dbReference type="PROSITE-ProRule" id="PRU00169"/>
    </source>
</evidence>